<reference evidence="5" key="1">
    <citation type="submission" date="2025-08" db="UniProtKB">
        <authorList>
            <consortium name="RefSeq"/>
        </authorList>
    </citation>
    <scope>IDENTIFICATION</scope>
</reference>
<dbReference type="GO" id="GO:0008270">
    <property type="term" value="F:zinc ion binding"/>
    <property type="evidence" value="ECO:0007669"/>
    <property type="project" value="TreeGrafter"/>
</dbReference>
<gene>
    <name evidence="5" type="primary">LOC101381205</name>
</gene>
<dbReference type="PANTHER" id="PTHR43880">
    <property type="entry name" value="ALCOHOL DEHYDROGENASE"/>
    <property type="match status" value="1"/>
</dbReference>
<evidence type="ECO:0000313" key="5">
    <source>
        <dbReference type="RefSeq" id="XP_004391650.1"/>
    </source>
</evidence>
<evidence type="ECO:0000256" key="1">
    <source>
        <dbReference type="ARBA" id="ARBA00022723"/>
    </source>
</evidence>
<dbReference type="PANTHER" id="PTHR43880:SF51">
    <property type="entry name" value="ALCOHOL DEHYDROGENASE 6B (CLASS V)"/>
    <property type="match status" value="1"/>
</dbReference>
<dbReference type="AlphaFoldDB" id="A0A9B0LEK0"/>
<dbReference type="GO" id="GO:0005829">
    <property type="term" value="C:cytosol"/>
    <property type="evidence" value="ECO:0007669"/>
    <property type="project" value="TreeGrafter"/>
</dbReference>
<dbReference type="Gene3D" id="3.90.180.10">
    <property type="entry name" value="Medium-chain alcohol dehydrogenases, catalytic domain"/>
    <property type="match status" value="1"/>
</dbReference>
<dbReference type="GO" id="GO:0042572">
    <property type="term" value="P:retinol metabolic process"/>
    <property type="evidence" value="ECO:0007669"/>
    <property type="project" value="TreeGrafter"/>
</dbReference>
<dbReference type="SUPFAM" id="SSF50129">
    <property type="entry name" value="GroES-like"/>
    <property type="match status" value="1"/>
</dbReference>
<dbReference type="GO" id="GO:0004745">
    <property type="term" value="F:all-trans-retinol dehydrogenase (NAD+) activity"/>
    <property type="evidence" value="ECO:0007669"/>
    <property type="project" value="TreeGrafter"/>
</dbReference>
<accession>A0A9B0LEK0</accession>
<keyword evidence="1" id="KW-0479">Metal-binding</keyword>
<dbReference type="Proteomes" id="UP000245340">
    <property type="component" value="Unplaced"/>
</dbReference>
<evidence type="ECO:0000313" key="4">
    <source>
        <dbReference type="Proteomes" id="UP000245340"/>
    </source>
</evidence>
<sequence length="183" mass="20093">MQISLNRGQHHPKVTPATGREKEHHKHQFDCAVGWGQTSWCDCRPHPPMNVTQGTRQGDHPAVQCYYSSLSPTGLMLDGTSRGRKIYHLYGTSAFTEYTVMHEIAVGKIDATVPMDKGCIISSEVPKGFGAMFNTAKVTLSPTCTIFGLRGIGSAIVIHARVDINEGKFPWERPLGVTDCLNP</sequence>
<evidence type="ECO:0000256" key="2">
    <source>
        <dbReference type="ARBA" id="ARBA00022833"/>
    </source>
</evidence>
<dbReference type="InterPro" id="IPR011032">
    <property type="entry name" value="GroES-like_sf"/>
</dbReference>
<protein>
    <submittedName>
        <fullName evidence="5">Alcohol dehydrogenase 6-like</fullName>
    </submittedName>
</protein>
<keyword evidence="2" id="KW-0862">Zinc</keyword>
<dbReference type="RefSeq" id="XP_004391650.1">
    <property type="nucleotide sequence ID" value="XM_004391593.1"/>
</dbReference>
<feature type="region of interest" description="Disordered" evidence="3">
    <location>
        <begin position="1"/>
        <end position="23"/>
    </location>
</feature>
<keyword evidence="4" id="KW-1185">Reference proteome</keyword>
<name>A0A9B0LEK0_ODORO</name>
<proteinExistence type="predicted"/>
<dbReference type="Gene3D" id="3.40.50.720">
    <property type="entry name" value="NAD(P)-binding Rossmann-like Domain"/>
    <property type="match status" value="1"/>
</dbReference>
<dbReference type="GO" id="GO:0042573">
    <property type="term" value="P:retinoic acid metabolic process"/>
    <property type="evidence" value="ECO:0007669"/>
    <property type="project" value="TreeGrafter"/>
</dbReference>
<evidence type="ECO:0000256" key="3">
    <source>
        <dbReference type="SAM" id="MobiDB-lite"/>
    </source>
</evidence>
<organism evidence="4 5">
    <name type="scientific">Odobenus rosmarus divergens</name>
    <name type="common">Pacific walrus</name>
    <dbReference type="NCBI Taxonomy" id="9708"/>
    <lineage>
        <taxon>Eukaryota</taxon>
        <taxon>Metazoa</taxon>
        <taxon>Chordata</taxon>
        <taxon>Craniata</taxon>
        <taxon>Vertebrata</taxon>
        <taxon>Euteleostomi</taxon>
        <taxon>Mammalia</taxon>
        <taxon>Eutheria</taxon>
        <taxon>Laurasiatheria</taxon>
        <taxon>Carnivora</taxon>
        <taxon>Caniformia</taxon>
        <taxon>Pinnipedia</taxon>
        <taxon>Odobenidae</taxon>
        <taxon>Odobenus</taxon>
    </lineage>
</organism>